<name>L1JQV1_GUITC</name>
<accession>L1JQV1</accession>
<evidence type="ECO:0000313" key="2">
    <source>
        <dbReference type="EMBL" id="EKX50669.1"/>
    </source>
</evidence>
<dbReference type="AlphaFoldDB" id="L1JQV1"/>
<organism evidence="2">
    <name type="scientific">Guillardia theta (strain CCMP2712)</name>
    <name type="common">Cryptophyte</name>
    <dbReference type="NCBI Taxonomy" id="905079"/>
    <lineage>
        <taxon>Eukaryota</taxon>
        <taxon>Cryptophyceae</taxon>
        <taxon>Pyrenomonadales</taxon>
        <taxon>Geminigeraceae</taxon>
        <taxon>Guillardia</taxon>
    </lineage>
</organism>
<dbReference type="KEGG" id="gtt:GUITHDRAFT_151217"/>
<evidence type="ECO:0000256" key="1">
    <source>
        <dbReference type="SAM" id="MobiDB-lite"/>
    </source>
</evidence>
<reference evidence="3" key="3">
    <citation type="submission" date="2016-03" db="UniProtKB">
        <authorList>
            <consortium name="EnsemblProtists"/>
        </authorList>
    </citation>
    <scope>IDENTIFICATION</scope>
</reference>
<sequence>MPQFSSDKVSDWDVSWLGYAYCLGLGFEHPENWGTGDYGGIRLYDWDDKLCCLLRQYTVDCGEILSDHGLIGSCVHKYLCGYGSTQCFLENVQEEDSSCIVTDLRYYLRLQEKQLGGECKNKCCCLRQTSKCRCEPPIDENRVIYKNSGKVCCISQKDALKITDLDSPPGFLSIQERWLCLFCSVNIIPKSPFVEFFTSRLYGQGKVPGTKMQHSSFFSPDDLGVNKSAAQTSASVGFSQKPASPQQQAFPQQPGGYPQQSGPEISLPQPMRM</sequence>
<feature type="region of interest" description="Disordered" evidence="1">
    <location>
        <begin position="229"/>
        <end position="273"/>
    </location>
</feature>
<reference evidence="4" key="2">
    <citation type="submission" date="2012-11" db="EMBL/GenBank/DDBJ databases">
        <authorList>
            <person name="Kuo A."/>
            <person name="Curtis B.A."/>
            <person name="Tanifuji G."/>
            <person name="Burki F."/>
            <person name="Gruber A."/>
            <person name="Irimia M."/>
            <person name="Maruyama S."/>
            <person name="Arias M.C."/>
            <person name="Ball S.G."/>
            <person name="Gile G.H."/>
            <person name="Hirakawa Y."/>
            <person name="Hopkins J.F."/>
            <person name="Rensing S.A."/>
            <person name="Schmutz J."/>
            <person name="Symeonidi A."/>
            <person name="Elias M."/>
            <person name="Eveleigh R.J."/>
            <person name="Herman E.K."/>
            <person name="Klute M.J."/>
            <person name="Nakayama T."/>
            <person name="Obornik M."/>
            <person name="Reyes-Prieto A."/>
            <person name="Armbrust E.V."/>
            <person name="Aves S.J."/>
            <person name="Beiko R.G."/>
            <person name="Coutinho P."/>
            <person name="Dacks J.B."/>
            <person name="Durnford D.G."/>
            <person name="Fast N.M."/>
            <person name="Green B.R."/>
            <person name="Grisdale C."/>
            <person name="Hempe F."/>
            <person name="Henrissat B."/>
            <person name="Hoppner M.P."/>
            <person name="Ishida K.-I."/>
            <person name="Kim E."/>
            <person name="Koreny L."/>
            <person name="Kroth P.G."/>
            <person name="Liu Y."/>
            <person name="Malik S.-B."/>
            <person name="Maier U.G."/>
            <person name="McRose D."/>
            <person name="Mock T."/>
            <person name="Neilson J.A."/>
            <person name="Onodera N.T."/>
            <person name="Poole A.M."/>
            <person name="Pritham E.J."/>
            <person name="Richards T.A."/>
            <person name="Rocap G."/>
            <person name="Roy S.W."/>
            <person name="Sarai C."/>
            <person name="Schaack S."/>
            <person name="Shirato S."/>
            <person name="Slamovits C.H."/>
            <person name="Spencer D.F."/>
            <person name="Suzuki S."/>
            <person name="Worden A.Z."/>
            <person name="Zauner S."/>
            <person name="Barry K."/>
            <person name="Bell C."/>
            <person name="Bharti A.K."/>
            <person name="Crow J.A."/>
            <person name="Grimwood J."/>
            <person name="Kramer R."/>
            <person name="Lindquist E."/>
            <person name="Lucas S."/>
            <person name="Salamov A."/>
            <person name="McFadden G.I."/>
            <person name="Lane C.E."/>
            <person name="Keeling P.J."/>
            <person name="Gray M.W."/>
            <person name="Grigoriev I.V."/>
            <person name="Archibald J.M."/>
        </authorList>
    </citation>
    <scope>NUCLEOTIDE SEQUENCE</scope>
    <source>
        <strain evidence="4">CCMP2712</strain>
    </source>
</reference>
<dbReference type="EMBL" id="JH992978">
    <property type="protein sequence ID" value="EKX50669.1"/>
    <property type="molecule type" value="Genomic_DNA"/>
</dbReference>
<feature type="compositionally biased region" description="Low complexity" evidence="1">
    <location>
        <begin position="238"/>
        <end position="263"/>
    </location>
</feature>
<gene>
    <name evidence="2" type="ORF">GUITHDRAFT_151217</name>
</gene>
<dbReference type="Proteomes" id="UP000011087">
    <property type="component" value="Unassembled WGS sequence"/>
</dbReference>
<dbReference type="GeneID" id="17307145"/>
<protein>
    <submittedName>
        <fullName evidence="2 3">Uncharacterized protein</fullName>
    </submittedName>
</protein>
<evidence type="ECO:0000313" key="4">
    <source>
        <dbReference type="Proteomes" id="UP000011087"/>
    </source>
</evidence>
<dbReference type="HOGENOM" id="CLU_1020999_0_0_1"/>
<dbReference type="RefSeq" id="XP_005837649.1">
    <property type="nucleotide sequence ID" value="XM_005837592.1"/>
</dbReference>
<evidence type="ECO:0000313" key="3">
    <source>
        <dbReference type="EnsemblProtists" id="EKX50669"/>
    </source>
</evidence>
<proteinExistence type="predicted"/>
<dbReference type="PaxDb" id="55529-EKX50669"/>
<dbReference type="EnsemblProtists" id="EKX50669">
    <property type="protein sequence ID" value="EKX50669"/>
    <property type="gene ID" value="GUITHDRAFT_151217"/>
</dbReference>
<keyword evidence="4" id="KW-1185">Reference proteome</keyword>
<reference evidence="2 4" key="1">
    <citation type="journal article" date="2012" name="Nature">
        <title>Algal genomes reveal evolutionary mosaicism and the fate of nucleomorphs.</title>
        <authorList>
            <consortium name="DOE Joint Genome Institute"/>
            <person name="Curtis B.A."/>
            <person name="Tanifuji G."/>
            <person name="Burki F."/>
            <person name="Gruber A."/>
            <person name="Irimia M."/>
            <person name="Maruyama S."/>
            <person name="Arias M.C."/>
            <person name="Ball S.G."/>
            <person name="Gile G.H."/>
            <person name="Hirakawa Y."/>
            <person name="Hopkins J.F."/>
            <person name="Kuo A."/>
            <person name="Rensing S.A."/>
            <person name="Schmutz J."/>
            <person name="Symeonidi A."/>
            <person name="Elias M."/>
            <person name="Eveleigh R.J."/>
            <person name="Herman E.K."/>
            <person name="Klute M.J."/>
            <person name="Nakayama T."/>
            <person name="Obornik M."/>
            <person name="Reyes-Prieto A."/>
            <person name="Armbrust E.V."/>
            <person name="Aves S.J."/>
            <person name="Beiko R.G."/>
            <person name="Coutinho P."/>
            <person name="Dacks J.B."/>
            <person name="Durnford D.G."/>
            <person name="Fast N.M."/>
            <person name="Green B.R."/>
            <person name="Grisdale C.J."/>
            <person name="Hempel F."/>
            <person name="Henrissat B."/>
            <person name="Hoppner M.P."/>
            <person name="Ishida K."/>
            <person name="Kim E."/>
            <person name="Koreny L."/>
            <person name="Kroth P.G."/>
            <person name="Liu Y."/>
            <person name="Malik S.B."/>
            <person name="Maier U.G."/>
            <person name="McRose D."/>
            <person name="Mock T."/>
            <person name="Neilson J.A."/>
            <person name="Onodera N.T."/>
            <person name="Poole A.M."/>
            <person name="Pritham E.J."/>
            <person name="Richards T.A."/>
            <person name="Rocap G."/>
            <person name="Roy S.W."/>
            <person name="Sarai C."/>
            <person name="Schaack S."/>
            <person name="Shirato S."/>
            <person name="Slamovits C.H."/>
            <person name="Spencer D.F."/>
            <person name="Suzuki S."/>
            <person name="Worden A.Z."/>
            <person name="Zauner S."/>
            <person name="Barry K."/>
            <person name="Bell C."/>
            <person name="Bharti A.K."/>
            <person name="Crow J.A."/>
            <person name="Grimwood J."/>
            <person name="Kramer R."/>
            <person name="Lindquist E."/>
            <person name="Lucas S."/>
            <person name="Salamov A."/>
            <person name="McFadden G.I."/>
            <person name="Lane C.E."/>
            <person name="Keeling P.J."/>
            <person name="Gray M.W."/>
            <person name="Grigoriev I.V."/>
            <person name="Archibald J.M."/>
        </authorList>
    </citation>
    <scope>NUCLEOTIDE SEQUENCE</scope>
    <source>
        <strain evidence="2 4">CCMP2712</strain>
    </source>
</reference>